<accession>A0A537IZI8</accession>
<dbReference type="InterPro" id="IPR012808">
    <property type="entry name" value="CHP02453"/>
</dbReference>
<gene>
    <name evidence="1" type="ORF">E6H05_03030</name>
</gene>
<dbReference type="PIRSF" id="PIRSF028451">
    <property type="entry name" value="UCP028451"/>
    <property type="match status" value="1"/>
</dbReference>
<organism evidence="1 2">
    <name type="scientific">Candidatus Segetimicrobium genomatis</name>
    <dbReference type="NCBI Taxonomy" id="2569760"/>
    <lineage>
        <taxon>Bacteria</taxon>
        <taxon>Bacillati</taxon>
        <taxon>Candidatus Sysuimicrobiota</taxon>
        <taxon>Candidatus Sysuimicrobiia</taxon>
        <taxon>Candidatus Sysuimicrobiales</taxon>
        <taxon>Candidatus Segetimicrobiaceae</taxon>
        <taxon>Candidatus Segetimicrobium</taxon>
    </lineage>
</organism>
<evidence type="ECO:0000313" key="2">
    <source>
        <dbReference type="Proteomes" id="UP000318834"/>
    </source>
</evidence>
<evidence type="ECO:0000313" key="1">
    <source>
        <dbReference type="EMBL" id="TMI76687.1"/>
    </source>
</evidence>
<sequence>MRAAHFSPRLFQFFRELEAHNERAWFEANRGRYETDVKEPMLRFIADLGKPLHAISPHIEVDPRPVGGSMFRIHRDIRFSKDKSPYKTNVGAHFPHARAGKDENAPGFYLHLEPTDCVGGGGLWHPDSTALKKVRDRIVARTREWKAIRTAGVSVEGESLKRVPPGYSPAHPFAEDLKMKDVYVMERFSEKEVCAPDFMDTFVDACRSAAPLMKFLTQAVGLPW</sequence>
<dbReference type="EMBL" id="VBAP01000014">
    <property type="protein sequence ID" value="TMI76687.1"/>
    <property type="molecule type" value="Genomic_DNA"/>
</dbReference>
<dbReference type="Proteomes" id="UP000318834">
    <property type="component" value="Unassembled WGS sequence"/>
</dbReference>
<reference evidence="1 2" key="1">
    <citation type="journal article" date="2019" name="Nat. Microbiol.">
        <title>Mediterranean grassland soil C-N compound turnover is dependent on rainfall and depth, and is mediated by genomically divergent microorganisms.</title>
        <authorList>
            <person name="Diamond S."/>
            <person name="Andeer P.F."/>
            <person name="Li Z."/>
            <person name="Crits-Christoph A."/>
            <person name="Burstein D."/>
            <person name="Anantharaman K."/>
            <person name="Lane K.R."/>
            <person name="Thomas B.C."/>
            <person name="Pan C."/>
            <person name="Northen T.R."/>
            <person name="Banfield J.F."/>
        </authorList>
    </citation>
    <scope>NUCLEOTIDE SEQUENCE [LARGE SCALE GENOMIC DNA]</scope>
    <source>
        <strain evidence="1">NP_8</strain>
    </source>
</reference>
<dbReference type="NCBIfam" id="TIGR02453">
    <property type="entry name" value="TIGR02453 family protein"/>
    <property type="match status" value="1"/>
</dbReference>
<dbReference type="InterPro" id="IPR015996">
    <property type="entry name" value="UCP028451"/>
</dbReference>
<name>A0A537IZI8_9BACT</name>
<dbReference type="Pfam" id="PF09365">
    <property type="entry name" value="DUF2461"/>
    <property type="match status" value="1"/>
</dbReference>
<dbReference type="PANTHER" id="PTHR36452:SF1">
    <property type="entry name" value="DUF2461 DOMAIN-CONTAINING PROTEIN"/>
    <property type="match status" value="1"/>
</dbReference>
<protein>
    <submittedName>
        <fullName evidence="1">DUF2461 domain-containing protein</fullName>
    </submittedName>
</protein>
<proteinExistence type="predicted"/>
<dbReference type="AlphaFoldDB" id="A0A537IZI8"/>
<dbReference type="PANTHER" id="PTHR36452">
    <property type="entry name" value="CHROMOSOME 12, WHOLE GENOME SHOTGUN SEQUENCE"/>
    <property type="match status" value="1"/>
</dbReference>
<comment type="caution">
    <text evidence="1">The sequence shown here is derived from an EMBL/GenBank/DDBJ whole genome shotgun (WGS) entry which is preliminary data.</text>
</comment>